<evidence type="ECO:0000313" key="1">
    <source>
        <dbReference type="EMBL" id="SVA86715.1"/>
    </source>
</evidence>
<feature type="non-terminal residue" evidence="1">
    <location>
        <position position="1"/>
    </location>
</feature>
<reference evidence="1" key="1">
    <citation type="submission" date="2018-05" db="EMBL/GenBank/DDBJ databases">
        <authorList>
            <person name="Lanie J.A."/>
            <person name="Ng W.-L."/>
            <person name="Kazmierczak K.M."/>
            <person name="Andrzejewski T.M."/>
            <person name="Davidsen T.M."/>
            <person name="Wayne K.J."/>
            <person name="Tettelin H."/>
            <person name="Glass J.I."/>
            <person name="Rusch D."/>
            <person name="Podicherti R."/>
            <person name="Tsui H.-C.T."/>
            <person name="Winkler M.E."/>
        </authorList>
    </citation>
    <scope>NUCLEOTIDE SEQUENCE</scope>
</reference>
<dbReference type="AlphaFoldDB" id="A0A381ZBM5"/>
<gene>
    <name evidence="1" type="ORF">METZ01_LOCUS139569</name>
</gene>
<feature type="non-terminal residue" evidence="1">
    <location>
        <position position="256"/>
    </location>
</feature>
<dbReference type="EMBL" id="UINC01020709">
    <property type="protein sequence ID" value="SVA86715.1"/>
    <property type="molecule type" value="Genomic_DNA"/>
</dbReference>
<protein>
    <submittedName>
        <fullName evidence="1">Uncharacterized protein</fullName>
    </submittedName>
</protein>
<name>A0A381ZBM5_9ZZZZ</name>
<proteinExistence type="predicted"/>
<accession>A0A381ZBM5</accession>
<organism evidence="1">
    <name type="scientific">marine metagenome</name>
    <dbReference type="NCBI Taxonomy" id="408172"/>
    <lineage>
        <taxon>unclassified sequences</taxon>
        <taxon>metagenomes</taxon>
        <taxon>ecological metagenomes</taxon>
    </lineage>
</organism>
<sequence length="256" mass="27581">VSGGIVVEGISDKQVANGPVRIRINKTGSAPAEHRLDGQRIPAGIWLDIAHPGYHELRSVERPPGPGGEQAHLVRFVIQSARGQAEWALPPWTPRPPVASGQALDANTEDAVRLELFMPTRFPAGLPMPVVAMVMNPQNRRVNFNGQLEGETSFAIKRGVGSGLLSSGQSKKHLFKIGPLSADRTVTIDNDEWQAVQGAIPKTATWEKNTRIHVTSNLTVAEGVTLLIRSGCVVKLAPKIEVTVLGRLIVEGTREA</sequence>